<gene>
    <name evidence="2" type="ORF">PAECIP111893_03216</name>
</gene>
<reference evidence="2" key="1">
    <citation type="submission" date="2022-01" db="EMBL/GenBank/DDBJ databases">
        <authorList>
            <person name="Criscuolo A."/>
        </authorList>
    </citation>
    <scope>NUCLEOTIDE SEQUENCE</scope>
    <source>
        <strain evidence="2">CIP111893</strain>
    </source>
</reference>
<evidence type="ECO:0008006" key="4">
    <source>
        <dbReference type="Google" id="ProtNLM"/>
    </source>
</evidence>
<keyword evidence="1" id="KW-1133">Transmembrane helix</keyword>
<evidence type="ECO:0000313" key="3">
    <source>
        <dbReference type="Proteomes" id="UP000838686"/>
    </source>
</evidence>
<keyword evidence="1" id="KW-0812">Transmembrane</keyword>
<dbReference type="InterPro" id="IPR025321">
    <property type="entry name" value="DUF4227"/>
</dbReference>
<accession>A0ABM9CD72</accession>
<keyword evidence="3" id="KW-1185">Reference proteome</keyword>
<dbReference type="EMBL" id="CAKMMF010000017">
    <property type="protein sequence ID" value="CAH1210390.1"/>
    <property type="molecule type" value="Genomic_DNA"/>
</dbReference>
<organism evidence="2 3">
    <name type="scientific">Paenibacillus plantiphilus</name>
    <dbReference type="NCBI Taxonomy" id="2905650"/>
    <lineage>
        <taxon>Bacteria</taxon>
        <taxon>Bacillati</taxon>
        <taxon>Bacillota</taxon>
        <taxon>Bacilli</taxon>
        <taxon>Bacillales</taxon>
        <taxon>Paenibacillaceae</taxon>
        <taxon>Paenibacillus</taxon>
    </lineage>
</organism>
<proteinExistence type="predicted"/>
<comment type="caution">
    <text evidence="2">The sequence shown here is derived from an EMBL/GenBank/DDBJ whole genome shotgun (WGS) entry which is preliminary data.</text>
</comment>
<dbReference type="Proteomes" id="UP000838686">
    <property type="component" value="Unassembled WGS sequence"/>
</dbReference>
<feature type="transmembrane region" description="Helical" evidence="1">
    <location>
        <begin position="12"/>
        <end position="36"/>
    </location>
</feature>
<name>A0ABM9CD72_9BACL</name>
<evidence type="ECO:0000313" key="2">
    <source>
        <dbReference type="EMBL" id="CAH1210390.1"/>
    </source>
</evidence>
<protein>
    <recommendedName>
        <fullName evidence="4">DUF4227 domain-containing protein</fullName>
    </recommendedName>
</protein>
<evidence type="ECO:0000256" key="1">
    <source>
        <dbReference type="SAM" id="Phobius"/>
    </source>
</evidence>
<sequence>MVLSVRRWARRLLFLVLLTLLTIAMYGGCRFIAVWITPEDPYRIPQGSAHKVFQSQLMLMEDAALSDRLRLFYWYGE</sequence>
<dbReference type="RefSeq" id="WP_236343561.1">
    <property type="nucleotide sequence ID" value="NZ_CAKMMF010000017.1"/>
</dbReference>
<dbReference type="Pfam" id="PF14004">
    <property type="entry name" value="DUF4227"/>
    <property type="match status" value="1"/>
</dbReference>
<keyword evidence="1" id="KW-0472">Membrane</keyword>